<protein>
    <recommendedName>
        <fullName evidence="4">Secreted protein</fullName>
    </recommendedName>
</protein>
<gene>
    <name evidence="2" type="ORF">PHMEG_00026667</name>
</gene>
<sequence length="97" mass="10608">MKILILITALAAMLMPAHGALRQCAGSRDRRYESSGFLTADWTQKACNASGGTIDPNKRGNQKCCNVPDSNQDKFTVWCAGQSDKNFNKYAPIPQPC</sequence>
<evidence type="ECO:0000313" key="2">
    <source>
        <dbReference type="EMBL" id="OWZ01873.1"/>
    </source>
</evidence>
<comment type="caution">
    <text evidence="2">The sequence shown here is derived from an EMBL/GenBank/DDBJ whole genome shotgun (WGS) entry which is preliminary data.</text>
</comment>
<evidence type="ECO:0008006" key="4">
    <source>
        <dbReference type="Google" id="ProtNLM"/>
    </source>
</evidence>
<organism evidence="2 3">
    <name type="scientific">Phytophthora megakarya</name>
    <dbReference type="NCBI Taxonomy" id="4795"/>
    <lineage>
        <taxon>Eukaryota</taxon>
        <taxon>Sar</taxon>
        <taxon>Stramenopiles</taxon>
        <taxon>Oomycota</taxon>
        <taxon>Peronosporomycetes</taxon>
        <taxon>Peronosporales</taxon>
        <taxon>Peronosporaceae</taxon>
        <taxon>Phytophthora</taxon>
    </lineage>
</organism>
<dbReference type="AlphaFoldDB" id="A0A225V925"/>
<name>A0A225V925_9STRA</name>
<evidence type="ECO:0000256" key="1">
    <source>
        <dbReference type="SAM" id="SignalP"/>
    </source>
</evidence>
<feature type="signal peptide" evidence="1">
    <location>
        <begin position="1"/>
        <end position="19"/>
    </location>
</feature>
<accession>A0A225V925</accession>
<dbReference type="OrthoDB" id="118307at2759"/>
<evidence type="ECO:0000313" key="3">
    <source>
        <dbReference type="Proteomes" id="UP000198211"/>
    </source>
</evidence>
<keyword evidence="3" id="KW-1185">Reference proteome</keyword>
<feature type="chain" id="PRO_5012895052" description="Secreted protein" evidence="1">
    <location>
        <begin position="20"/>
        <end position="97"/>
    </location>
</feature>
<dbReference type="EMBL" id="NBNE01006556">
    <property type="protein sequence ID" value="OWZ01873.1"/>
    <property type="molecule type" value="Genomic_DNA"/>
</dbReference>
<proteinExistence type="predicted"/>
<dbReference type="Proteomes" id="UP000198211">
    <property type="component" value="Unassembled WGS sequence"/>
</dbReference>
<reference evidence="3" key="1">
    <citation type="submission" date="2017-03" db="EMBL/GenBank/DDBJ databases">
        <title>Phytopthora megakarya and P. palmivora, two closely related causual agents of cacao black pod achieved similar genome size and gene model numbers by different mechanisms.</title>
        <authorList>
            <person name="Ali S."/>
            <person name="Shao J."/>
            <person name="Larry D.J."/>
            <person name="Kronmiller B."/>
            <person name="Shen D."/>
            <person name="Strem M.D."/>
            <person name="Melnick R.L."/>
            <person name="Guiltinan M.J."/>
            <person name="Tyler B.M."/>
            <person name="Meinhardt L.W."/>
            <person name="Bailey B.A."/>
        </authorList>
    </citation>
    <scope>NUCLEOTIDE SEQUENCE [LARGE SCALE GENOMIC DNA]</scope>
    <source>
        <strain evidence="3">zdho120</strain>
    </source>
</reference>
<keyword evidence="1" id="KW-0732">Signal</keyword>